<dbReference type="CDD" id="cd02440">
    <property type="entry name" value="AdoMet_MTases"/>
    <property type="match status" value="1"/>
</dbReference>
<dbReference type="InterPro" id="IPR041698">
    <property type="entry name" value="Methyltransf_25"/>
</dbReference>
<evidence type="ECO:0000256" key="2">
    <source>
        <dbReference type="ARBA" id="ARBA00022679"/>
    </source>
</evidence>
<dbReference type="GO" id="GO:0016740">
    <property type="term" value="F:transferase activity"/>
    <property type="evidence" value="ECO:0007669"/>
    <property type="project" value="UniProtKB-KW"/>
</dbReference>
<sequence length="320" mass="36244">MSENDSKTQNGGEGKGEAKGSLPAQQSQSEPENIWGDPITKLKPEAHVLLVHFAKIPEEEIIPHVLATREKAWKVCPYGCIGKFLFVDPTIQNHSYYKPVLERTKKSNGEEGDMILDLGCGFGQNMRQLVLDGVPRDRVFGADISEDLINCGYDYFKDGNADTRFMSFIGDLLKWGSGEEKPSAYDMAKEQFDIIYTAIFYHLWSYDVQKSACIATVKLLKPKAGSTVFGWQLGAEPAREVVRGIDERRKEHGVMFRHDEGSWEKLWREVGKETGTEWRVEADFHVPEMYKEHISVKGRDAEGKEGESRGGILWYCVTRL</sequence>
<keyword evidence="2" id="KW-0808">Transferase</keyword>
<keyword evidence="8" id="KW-1185">Reference proteome</keyword>
<dbReference type="OrthoDB" id="2094832at2759"/>
<keyword evidence="3" id="KW-0949">S-adenosyl-L-methionine</keyword>
<comment type="caution">
    <text evidence="7">The sequence shown here is derived from an EMBL/GenBank/DDBJ whole genome shotgun (WGS) entry which is preliminary data.</text>
</comment>
<dbReference type="InterPro" id="IPR051654">
    <property type="entry name" value="Meroterpenoid_MTases"/>
</dbReference>
<feature type="region of interest" description="Disordered" evidence="5">
    <location>
        <begin position="1"/>
        <end position="38"/>
    </location>
</feature>
<comment type="similarity">
    <text evidence="4">Belongs to the class I-like SAM-binding methyltransferase superfamily.</text>
</comment>
<dbReference type="EMBL" id="MU007044">
    <property type="protein sequence ID" value="KAF2429774.1"/>
    <property type="molecule type" value="Genomic_DNA"/>
</dbReference>
<accession>A0A9P4NPP9</accession>
<evidence type="ECO:0000259" key="6">
    <source>
        <dbReference type="Pfam" id="PF13649"/>
    </source>
</evidence>
<evidence type="ECO:0000256" key="1">
    <source>
        <dbReference type="ARBA" id="ARBA00005179"/>
    </source>
</evidence>
<name>A0A9P4NPP9_9PEZI</name>
<evidence type="ECO:0000313" key="8">
    <source>
        <dbReference type="Proteomes" id="UP000800235"/>
    </source>
</evidence>
<comment type="pathway">
    <text evidence="1">Secondary metabolite biosynthesis.</text>
</comment>
<dbReference type="AlphaFoldDB" id="A0A9P4NPP9"/>
<feature type="domain" description="Methyltransferase" evidence="6">
    <location>
        <begin position="115"/>
        <end position="222"/>
    </location>
</feature>
<dbReference type="Gene3D" id="3.40.50.150">
    <property type="entry name" value="Vaccinia Virus protein VP39"/>
    <property type="match status" value="1"/>
</dbReference>
<dbReference type="Pfam" id="PF13649">
    <property type="entry name" value="Methyltransf_25"/>
    <property type="match status" value="1"/>
</dbReference>
<dbReference type="Proteomes" id="UP000800235">
    <property type="component" value="Unassembled WGS sequence"/>
</dbReference>
<organism evidence="7 8">
    <name type="scientific">Tothia fuscella</name>
    <dbReference type="NCBI Taxonomy" id="1048955"/>
    <lineage>
        <taxon>Eukaryota</taxon>
        <taxon>Fungi</taxon>
        <taxon>Dikarya</taxon>
        <taxon>Ascomycota</taxon>
        <taxon>Pezizomycotina</taxon>
        <taxon>Dothideomycetes</taxon>
        <taxon>Pleosporomycetidae</taxon>
        <taxon>Venturiales</taxon>
        <taxon>Cylindrosympodiaceae</taxon>
        <taxon>Tothia</taxon>
    </lineage>
</organism>
<evidence type="ECO:0000256" key="3">
    <source>
        <dbReference type="ARBA" id="ARBA00022691"/>
    </source>
</evidence>
<evidence type="ECO:0000256" key="4">
    <source>
        <dbReference type="ARBA" id="ARBA00038314"/>
    </source>
</evidence>
<reference evidence="7" key="1">
    <citation type="journal article" date="2020" name="Stud. Mycol.">
        <title>101 Dothideomycetes genomes: a test case for predicting lifestyles and emergence of pathogens.</title>
        <authorList>
            <person name="Haridas S."/>
            <person name="Albert R."/>
            <person name="Binder M."/>
            <person name="Bloem J."/>
            <person name="Labutti K."/>
            <person name="Salamov A."/>
            <person name="Andreopoulos B."/>
            <person name="Baker S."/>
            <person name="Barry K."/>
            <person name="Bills G."/>
            <person name="Bluhm B."/>
            <person name="Cannon C."/>
            <person name="Castanera R."/>
            <person name="Culley D."/>
            <person name="Daum C."/>
            <person name="Ezra D."/>
            <person name="Gonzalez J."/>
            <person name="Henrissat B."/>
            <person name="Kuo A."/>
            <person name="Liang C."/>
            <person name="Lipzen A."/>
            <person name="Lutzoni F."/>
            <person name="Magnuson J."/>
            <person name="Mondo S."/>
            <person name="Nolan M."/>
            <person name="Ohm R."/>
            <person name="Pangilinan J."/>
            <person name="Park H.-J."/>
            <person name="Ramirez L."/>
            <person name="Alfaro M."/>
            <person name="Sun H."/>
            <person name="Tritt A."/>
            <person name="Yoshinaga Y."/>
            <person name="Zwiers L.-H."/>
            <person name="Turgeon B."/>
            <person name="Goodwin S."/>
            <person name="Spatafora J."/>
            <person name="Crous P."/>
            <person name="Grigoriev I."/>
        </authorList>
    </citation>
    <scope>NUCLEOTIDE SEQUENCE</scope>
    <source>
        <strain evidence="7">CBS 130266</strain>
    </source>
</reference>
<dbReference type="InterPro" id="IPR029063">
    <property type="entry name" value="SAM-dependent_MTases_sf"/>
</dbReference>
<dbReference type="PANTHER" id="PTHR35897">
    <property type="entry name" value="METHYLTRANSFERASE AUSD"/>
    <property type="match status" value="1"/>
</dbReference>
<dbReference type="SUPFAM" id="SSF53335">
    <property type="entry name" value="S-adenosyl-L-methionine-dependent methyltransferases"/>
    <property type="match status" value="1"/>
</dbReference>
<dbReference type="PANTHER" id="PTHR35897:SF1">
    <property type="entry name" value="METHYLTRANSFERASE AUSD"/>
    <property type="match status" value="1"/>
</dbReference>
<evidence type="ECO:0000256" key="5">
    <source>
        <dbReference type="SAM" id="MobiDB-lite"/>
    </source>
</evidence>
<proteinExistence type="inferred from homology"/>
<protein>
    <recommendedName>
        <fullName evidence="6">Methyltransferase domain-containing protein</fullName>
    </recommendedName>
</protein>
<evidence type="ECO:0000313" key="7">
    <source>
        <dbReference type="EMBL" id="KAF2429774.1"/>
    </source>
</evidence>
<gene>
    <name evidence="7" type="ORF">EJ08DRAFT_634942</name>
</gene>